<proteinExistence type="inferred from homology"/>
<dbReference type="OrthoDB" id="1663137at2759"/>
<keyword evidence="2" id="KW-0285">Flavoprotein</keyword>
<evidence type="ECO:0000256" key="4">
    <source>
        <dbReference type="ARBA" id="ARBA00023002"/>
    </source>
</evidence>
<dbReference type="PANTHER" id="PTHR43656">
    <property type="entry name" value="BINDING OXIDOREDUCTASE, PUTATIVE (AFU_ORTHOLOGUE AFUA_2G08260)-RELATED"/>
    <property type="match status" value="1"/>
</dbReference>
<dbReference type="InterPro" id="IPR001155">
    <property type="entry name" value="OxRdtase_FMN_N"/>
</dbReference>
<gene>
    <name evidence="6" type="ORF">PISL3812_03500</name>
</gene>
<dbReference type="AlphaFoldDB" id="A0A0U1LSY3"/>
<dbReference type="PANTHER" id="PTHR43656:SF2">
    <property type="entry name" value="BINDING OXIDOREDUCTASE, PUTATIVE (AFU_ORTHOLOGUE AFUA_2G08260)-RELATED"/>
    <property type="match status" value="1"/>
</dbReference>
<accession>A0A0U1LSY3</accession>
<dbReference type="Gene3D" id="3.20.20.70">
    <property type="entry name" value="Aldolase class I"/>
    <property type="match status" value="1"/>
</dbReference>
<reference evidence="6 7" key="1">
    <citation type="submission" date="2015-04" db="EMBL/GenBank/DDBJ databases">
        <authorList>
            <person name="Syromyatnikov M.Y."/>
            <person name="Popov V.N."/>
        </authorList>
    </citation>
    <scope>NUCLEOTIDE SEQUENCE [LARGE SCALE GENOMIC DNA]</scope>
    <source>
        <strain evidence="6">WF-38-12</strain>
    </source>
</reference>
<evidence type="ECO:0000256" key="1">
    <source>
        <dbReference type="ARBA" id="ARBA00005979"/>
    </source>
</evidence>
<dbReference type="InterPro" id="IPR013785">
    <property type="entry name" value="Aldolase_TIM"/>
</dbReference>
<dbReference type="STRING" id="28573.A0A0U1LSY3"/>
<dbReference type="Pfam" id="PF00724">
    <property type="entry name" value="Oxidored_FMN"/>
    <property type="match status" value="1"/>
</dbReference>
<keyword evidence="4" id="KW-0560">Oxidoreductase</keyword>
<dbReference type="GO" id="GO:0010181">
    <property type="term" value="F:FMN binding"/>
    <property type="evidence" value="ECO:0007669"/>
    <property type="project" value="InterPro"/>
</dbReference>
<evidence type="ECO:0000259" key="5">
    <source>
        <dbReference type="Pfam" id="PF00724"/>
    </source>
</evidence>
<evidence type="ECO:0000313" key="7">
    <source>
        <dbReference type="Proteomes" id="UP000054383"/>
    </source>
</evidence>
<evidence type="ECO:0000256" key="3">
    <source>
        <dbReference type="ARBA" id="ARBA00022643"/>
    </source>
</evidence>
<protein>
    <submittedName>
        <fullName evidence="6">12-oxophytodienoate reductase 3</fullName>
    </submittedName>
</protein>
<dbReference type="EMBL" id="CVMT01000002">
    <property type="protein sequence ID" value="CRG86494.1"/>
    <property type="molecule type" value="Genomic_DNA"/>
</dbReference>
<keyword evidence="3" id="KW-0288">FMN</keyword>
<name>A0A0U1LSY3_TALIS</name>
<feature type="domain" description="NADH:flavin oxidoreductase/NADH oxidase N-terminal" evidence="5">
    <location>
        <begin position="6"/>
        <end position="361"/>
    </location>
</feature>
<dbReference type="InterPro" id="IPR051799">
    <property type="entry name" value="NADH_flavin_oxidoreductase"/>
</dbReference>
<evidence type="ECO:0000256" key="2">
    <source>
        <dbReference type="ARBA" id="ARBA00022630"/>
    </source>
</evidence>
<organism evidence="6 7">
    <name type="scientific">Talaromyces islandicus</name>
    <name type="common">Penicillium islandicum</name>
    <dbReference type="NCBI Taxonomy" id="28573"/>
    <lineage>
        <taxon>Eukaryota</taxon>
        <taxon>Fungi</taxon>
        <taxon>Dikarya</taxon>
        <taxon>Ascomycota</taxon>
        <taxon>Pezizomycotina</taxon>
        <taxon>Eurotiomycetes</taxon>
        <taxon>Eurotiomycetidae</taxon>
        <taxon>Eurotiales</taxon>
        <taxon>Trichocomaceae</taxon>
        <taxon>Talaromyces</taxon>
        <taxon>Talaromyces sect. Islandici</taxon>
    </lineage>
</organism>
<dbReference type="SUPFAM" id="SSF51395">
    <property type="entry name" value="FMN-linked oxidoreductases"/>
    <property type="match status" value="1"/>
</dbReference>
<keyword evidence="7" id="KW-1185">Reference proteome</keyword>
<comment type="similarity">
    <text evidence="1">Belongs to the NADH:flavin oxidoreductase/NADH oxidase family.</text>
</comment>
<dbReference type="GO" id="GO:0016491">
    <property type="term" value="F:oxidoreductase activity"/>
    <property type="evidence" value="ECO:0007669"/>
    <property type="project" value="UniProtKB-KW"/>
</dbReference>
<sequence length="415" mass="44685">MADLHLAKPITLRCGLMLPNRLVKTAIAESIAPRNMLIDEGFHRVYGPWAEGGWGMVLTGHVQVDSMYLGTHTDPAVNAAFSDDQIVEAWKAWAVVCNQHGTPTIMQLNHPGRQAPIGAGTSGVFAKNISASAVPMDIGSGLLARAVSKIVFGIPREMTIGDIGKLIRQFARAARLAYQSGFAGVELHASHGYLLAQFLSAATNRRNDVYGGTPANRARIVVEIIEAVRAEVPASFCVGIILTAVDGQSSPGEFQSFIEQAQLIRDAGVDFIEISGGTFETPSMFIGPEKSGNAYDWSNQEAFFLDFVQAIRPHLTGTVPLLLSGGFRSCHAMEAAVKRGDCDMVGLARPAVVNPLLPKSVVFNPELNKNGDTQLHATRTPAPWYIKLCGIAALNVHMDNAWYVGRLQTLAKTGR</sequence>
<evidence type="ECO:0000313" key="6">
    <source>
        <dbReference type="EMBL" id="CRG86494.1"/>
    </source>
</evidence>
<dbReference type="OMA" id="SCHAMEA"/>
<dbReference type="Proteomes" id="UP000054383">
    <property type="component" value="Unassembled WGS sequence"/>
</dbReference>